<gene>
    <name evidence="8" type="ORF">GMPD_07440</name>
    <name evidence="9" type="ORF">M1B72_19490</name>
</gene>
<dbReference type="SUPFAM" id="SSF52172">
    <property type="entry name" value="CheY-like"/>
    <property type="match status" value="1"/>
</dbReference>
<dbReference type="InterPro" id="IPR016032">
    <property type="entry name" value="Sig_transdc_resp-reg_C-effctor"/>
</dbReference>
<feature type="domain" description="Response regulatory" evidence="7">
    <location>
        <begin position="4"/>
        <end position="120"/>
    </location>
</feature>
<dbReference type="AlphaFoldDB" id="A0A6V8MRS6"/>
<proteinExistence type="predicted"/>
<evidence type="ECO:0000313" key="9">
    <source>
        <dbReference type="EMBL" id="UPU35597.1"/>
    </source>
</evidence>
<accession>A0A6V8MRS6</accession>
<dbReference type="PANTHER" id="PTHR43214">
    <property type="entry name" value="TWO-COMPONENT RESPONSE REGULATOR"/>
    <property type="match status" value="1"/>
</dbReference>
<dbReference type="CDD" id="cd17535">
    <property type="entry name" value="REC_NarL-like"/>
    <property type="match status" value="1"/>
</dbReference>
<sequence>MKMKILIADDHAIVRQGLRALIDKEEDMMVSAEAGTGAEAIRLTREERPDIIVMDISMPDTNGIDATRSITSAFPEVKVLALSMESDRRFVVEVLKAGANGYVLKDAAFSELATAIRAVAAGETYLPSRVTTLLIKEYLQRIPEDVPATYENLSTREREILQLIANGSNAKEIAFAFGVSVKTVENQRHSIMKKLDLFSIAELTKYAVRQGLTSLK</sequence>
<dbReference type="Gene3D" id="3.40.50.2300">
    <property type="match status" value="1"/>
</dbReference>
<dbReference type="EMBL" id="CP096574">
    <property type="protein sequence ID" value="UPU35597.1"/>
    <property type="molecule type" value="Genomic_DNA"/>
</dbReference>
<dbReference type="InterPro" id="IPR058245">
    <property type="entry name" value="NreC/VraR/RcsB-like_REC"/>
</dbReference>
<dbReference type="EMBL" id="BLXY01000001">
    <property type="protein sequence ID" value="GFO62825.1"/>
    <property type="molecule type" value="Genomic_DNA"/>
</dbReference>
<dbReference type="RefSeq" id="WP_183345212.1">
    <property type="nucleotide sequence ID" value="NZ_BLXY01000001.1"/>
</dbReference>
<dbReference type="InterPro" id="IPR011006">
    <property type="entry name" value="CheY-like_superfamily"/>
</dbReference>
<dbReference type="PROSITE" id="PS50110">
    <property type="entry name" value="RESPONSE_REGULATORY"/>
    <property type="match status" value="1"/>
</dbReference>
<dbReference type="GO" id="GO:0006355">
    <property type="term" value="P:regulation of DNA-templated transcription"/>
    <property type="evidence" value="ECO:0007669"/>
    <property type="project" value="InterPro"/>
</dbReference>
<evidence type="ECO:0000256" key="1">
    <source>
        <dbReference type="ARBA" id="ARBA00022553"/>
    </source>
</evidence>
<dbReference type="PROSITE" id="PS00622">
    <property type="entry name" value="HTH_LUXR_1"/>
    <property type="match status" value="1"/>
</dbReference>
<evidence type="ECO:0000256" key="5">
    <source>
        <dbReference type="PROSITE-ProRule" id="PRU00169"/>
    </source>
</evidence>
<evidence type="ECO:0000256" key="4">
    <source>
        <dbReference type="ARBA" id="ARBA00023163"/>
    </source>
</evidence>
<evidence type="ECO:0000313" key="11">
    <source>
        <dbReference type="Proteomes" id="UP000831485"/>
    </source>
</evidence>
<dbReference type="Proteomes" id="UP000831485">
    <property type="component" value="Chromosome"/>
</dbReference>
<keyword evidence="1 5" id="KW-0597">Phosphoprotein</keyword>
<evidence type="ECO:0000313" key="8">
    <source>
        <dbReference type="EMBL" id="GFO62825.1"/>
    </source>
</evidence>
<dbReference type="Pfam" id="PF00196">
    <property type="entry name" value="GerE"/>
    <property type="match status" value="1"/>
</dbReference>
<reference evidence="9" key="3">
    <citation type="submission" date="2022-04" db="EMBL/GenBank/DDBJ databases">
        <authorList>
            <person name="Liu G."/>
        </authorList>
    </citation>
    <scope>NUCLEOTIDE SEQUENCE</scope>
    <source>
        <strain evidence="9">RG22</strain>
    </source>
</reference>
<dbReference type="GO" id="GO:0000160">
    <property type="term" value="P:phosphorelay signal transduction system"/>
    <property type="evidence" value="ECO:0007669"/>
    <property type="project" value="InterPro"/>
</dbReference>
<organism evidence="8 10">
    <name type="scientific">Geomonas paludis</name>
    <dbReference type="NCBI Taxonomy" id="2740185"/>
    <lineage>
        <taxon>Bacteria</taxon>
        <taxon>Pseudomonadati</taxon>
        <taxon>Thermodesulfobacteriota</taxon>
        <taxon>Desulfuromonadia</taxon>
        <taxon>Geobacterales</taxon>
        <taxon>Geobacteraceae</taxon>
        <taxon>Geomonas</taxon>
    </lineage>
</organism>
<dbReference type="Pfam" id="PF00072">
    <property type="entry name" value="Response_reg"/>
    <property type="match status" value="1"/>
</dbReference>
<evidence type="ECO:0000256" key="2">
    <source>
        <dbReference type="ARBA" id="ARBA00023015"/>
    </source>
</evidence>
<keyword evidence="2" id="KW-0805">Transcription regulation</keyword>
<evidence type="ECO:0000313" key="10">
    <source>
        <dbReference type="Proteomes" id="UP000568888"/>
    </source>
</evidence>
<keyword evidence="4" id="KW-0804">Transcription</keyword>
<dbReference type="InterPro" id="IPR000792">
    <property type="entry name" value="Tscrpt_reg_LuxR_C"/>
</dbReference>
<evidence type="ECO:0000259" key="7">
    <source>
        <dbReference type="PROSITE" id="PS50110"/>
    </source>
</evidence>
<keyword evidence="3 8" id="KW-0238">DNA-binding</keyword>
<dbReference type="SUPFAM" id="SSF46894">
    <property type="entry name" value="C-terminal effector domain of the bipartite response regulators"/>
    <property type="match status" value="1"/>
</dbReference>
<dbReference type="PANTHER" id="PTHR43214:SF41">
    <property type="entry name" value="NITRATE_NITRITE RESPONSE REGULATOR PROTEIN NARP"/>
    <property type="match status" value="1"/>
</dbReference>
<dbReference type="Proteomes" id="UP000568888">
    <property type="component" value="Unassembled WGS sequence"/>
</dbReference>
<dbReference type="SMART" id="SM00421">
    <property type="entry name" value="HTH_LUXR"/>
    <property type="match status" value="1"/>
</dbReference>
<dbReference type="CDD" id="cd06170">
    <property type="entry name" value="LuxR_C_like"/>
    <property type="match status" value="1"/>
</dbReference>
<feature type="domain" description="HTH luxR-type" evidence="6">
    <location>
        <begin position="146"/>
        <end position="211"/>
    </location>
</feature>
<name>A0A6V8MRS6_9BACT</name>
<protein>
    <submittedName>
        <fullName evidence="8">DNA-binding response regulator</fullName>
    </submittedName>
    <submittedName>
        <fullName evidence="9">Response regulator transcription factor</fullName>
    </submittedName>
</protein>
<dbReference type="InterPro" id="IPR001789">
    <property type="entry name" value="Sig_transdc_resp-reg_receiver"/>
</dbReference>
<dbReference type="PROSITE" id="PS50043">
    <property type="entry name" value="HTH_LUXR_2"/>
    <property type="match status" value="1"/>
</dbReference>
<evidence type="ECO:0000256" key="3">
    <source>
        <dbReference type="ARBA" id="ARBA00023125"/>
    </source>
</evidence>
<reference evidence="8" key="2">
    <citation type="journal article" date="2021" name="Int. J. Syst. Evol. Microbiol.">
        <title>Geomonas silvestris sp. nov., Geomonas paludis sp. nov. and Geomonas limicola sp. nov., isolated from terrestrial environments, and emended description of the genus Geomonas.</title>
        <authorList>
            <person name="Itoh H."/>
            <person name="Xu Z."/>
            <person name="Masuda Y."/>
            <person name="Ushijima N."/>
            <person name="Hayakawa C."/>
            <person name="Shiratori Y."/>
            <person name="Senoo K."/>
        </authorList>
    </citation>
    <scope>NUCLEOTIDE SEQUENCE</scope>
    <source>
        <strain evidence="8">Red736</strain>
    </source>
</reference>
<dbReference type="PRINTS" id="PR00038">
    <property type="entry name" value="HTHLUXR"/>
</dbReference>
<dbReference type="SMART" id="SM00448">
    <property type="entry name" value="REC"/>
    <property type="match status" value="1"/>
</dbReference>
<feature type="modified residue" description="4-aspartylphosphate" evidence="5">
    <location>
        <position position="55"/>
    </location>
</feature>
<reference evidence="10" key="1">
    <citation type="submission" date="2020-06" db="EMBL/GenBank/DDBJ databases">
        <title>Draft genomic sequecing of Geomonas sp. Red736.</title>
        <authorList>
            <person name="Itoh H."/>
            <person name="Xu Z.X."/>
            <person name="Ushijima N."/>
            <person name="Masuda Y."/>
            <person name="Shiratori Y."/>
            <person name="Senoo K."/>
        </authorList>
    </citation>
    <scope>NUCLEOTIDE SEQUENCE [LARGE SCALE GENOMIC DNA]</scope>
    <source>
        <strain evidence="10">Red736</strain>
    </source>
</reference>
<evidence type="ECO:0000259" key="6">
    <source>
        <dbReference type="PROSITE" id="PS50043"/>
    </source>
</evidence>
<dbReference type="GO" id="GO:0003677">
    <property type="term" value="F:DNA binding"/>
    <property type="evidence" value="ECO:0007669"/>
    <property type="project" value="UniProtKB-KW"/>
</dbReference>
<keyword evidence="11" id="KW-1185">Reference proteome</keyword>
<dbReference type="InterPro" id="IPR039420">
    <property type="entry name" value="WalR-like"/>
</dbReference>